<reference evidence="3" key="1">
    <citation type="submission" date="2025-08" db="UniProtKB">
        <authorList>
            <consortium name="RefSeq"/>
        </authorList>
    </citation>
    <scope>IDENTIFICATION</scope>
</reference>
<protein>
    <submittedName>
        <fullName evidence="3">Histone-lysine N-methyltransferase SETMAR-like</fullName>
    </submittedName>
</protein>
<keyword evidence="2" id="KW-1185">Reference proteome</keyword>
<organism evidence="2 3">
    <name type="scientific">Octopus sinensis</name>
    <name type="common">East Asian common octopus</name>
    <dbReference type="NCBI Taxonomy" id="2607531"/>
    <lineage>
        <taxon>Eukaryota</taxon>
        <taxon>Metazoa</taxon>
        <taxon>Spiralia</taxon>
        <taxon>Lophotrochozoa</taxon>
        <taxon>Mollusca</taxon>
        <taxon>Cephalopoda</taxon>
        <taxon>Coleoidea</taxon>
        <taxon>Octopodiformes</taxon>
        <taxon>Octopoda</taxon>
        <taxon>Incirrata</taxon>
        <taxon>Octopodidae</taxon>
        <taxon>Octopus</taxon>
    </lineage>
</organism>
<dbReference type="GO" id="GO:0003697">
    <property type="term" value="F:single-stranded DNA binding"/>
    <property type="evidence" value="ECO:0007669"/>
    <property type="project" value="TreeGrafter"/>
</dbReference>
<dbReference type="GO" id="GO:0005634">
    <property type="term" value="C:nucleus"/>
    <property type="evidence" value="ECO:0007669"/>
    <property type="project" value="TreeGrafter"/>
</dbReference>
<name>A0A7E6F289_9MOLL</name>
<dbReference type="GO" id="GO:0003690">
    <property type="term" value="F:double-stranded DNA binding"/>
    <property type="evidence" value="ECO:0007669"/>
    <property type="project" value="TreeGrafter"/>
</dbReference>
<dbReference type="PANTHER" id="PTHR46060:SF2">
    <property type="entry name" value="HISTONE-LYSINE N-METHYLTRANSFERASE SETMAR"/>
    <property type="match status" value="1"/>
</dbReference>
<dbReference type="GO" id="GO:0015074">
    <property type="term" value="P:DNA integration"/>
    <property type="evidence" value="ECO:0007669"/>
    <property type="project" value="TreeGrafter"/>
</dbReference>
<dbReference type="AlphaFoldDB" id="A0A7E6F289"/>
<dbReference type="GO" id="GO:0000793">
    <property type="term" value="C:condensed chromosome"/>
    <property type="evidence" value="ECO:0007669"/>
    <property type="project" value="TreeGrafter"/>
</dbReference>
<dbReference type="GO" id="GO:0031297">
    <property type="term" value="P:replication fork processing"/>
    <property type="evidence" value="ECO:0007669"/>
    <property type="project" value="TreeGrafter"/>
</dbReference>
<evidence type="ECO:0000259" key="1">
    <source>
        <dbReference type="Pfam" id="PF17906"/>
    </source>
</evidence>
<evidence type="ECO:0000313" key="2">
    <source>
        <dbReference type="Proteomes" id="UP000515154"/>
    </source>
</evidence>
<dbReference type="InterPro" id="IPR041426">
    <property type="entry name" value="Mos1_HTH"/>
</dbReference>
<dbReference type="GO" id="GO:0046975">
    <property type="term" value="F:histone H3K36 methyltransferase activity"/>
    <property type="evidence" value="ECO:0007669"/>
    <property type="project" value="TreeGrafter"/>
</dbReference>
<sequence>MDRSTIHIVYEYVFCRGTSTSETAGNINKVFGEDVTNERTVCQWFQKFRSGDFTLENQPRGRPQTKVDNDELQTVVEMDTSQTTHSNSHCSQPSVFLSPVKELESLDLQPRYS</sequence>
<dbReference type="InterPro" id="IPR052709">
    <property type="entry name" value="Transposase-MT_Hybrid"/>
</dbReference>
<dbReference type="GO" id="GO:0000014">
    <property type="term" value="F:single-stranded DNA endodeoxyribonuclease activity"/>
    <property type="evidence" value="ECO:0007669"/>
    <property type="project" value="TreeGrafter"/>
</dbReference>
<gene>
    <name evidence="3" type="primary">LOC118764400</name>
</gene>
<dbReference type="RefSeq" id="XP_036361067.1">
    <property type="nucleotide sequence ID" value="XM_036505174.1"/>
</dbReference>
<accession>A0A7E6F289</accession>
<dbReference type="GO" id="GO:0044547">
    <property type="term" value="F:DNA topoisomerase binding"/>
    <property type="evidence" value="ECO:0007669"/>
    <property type="project" value="TreeGrafter"/>
</dbReference>
<dbReference type="GO" id="GO:0042800">
    <property type="term" value="F:histone H3K4 methyltransferase activity"/>
    <property type="evidence" value="ECO:0007669"/>
    <property type="project" value="TreeGrafter"/>
</dbReference>
<dbReference type="GO" id="GO:0000729">
    <property type="term" value="P:DNA double-strand break processing"/>
    <property type="evidence" value="ECO:0007669"/>
    <property type="project" value="TreeGrafter"/>
</dbReference>
<evidence type="ECO:0000313" key="3">
    <source>
        <dbReference type="RefSeq" id="XP_036361067.1"/>
    </source>
</evidence>
<dbReference type="GO" id="GO:0035861">
    <property type="term" value="C:site of double-strand break"/>
    <property type="evidence" value="ECO:0007669"/>
    <property type="project" value="TreeGrafter"/>
</dbReference>
<dbReference type="Proteomes" id="UP000515154">
    <property type="component" value="Linkage group LG8"/>
</dbReference>
<dbReference type="Pfam" id="PF17906">
    <property type="entry name" value="HTH_48"/>
    <property type="match status" value="1"/>
</dbReference>
<dbReference type="GO" id="GO:0044774">
    <property type="term" value="P:mitotic DNA integrity checkpoint signaling"/>
    <property type="evidence" value="ECO:0007669"/>
    <property type="project" value="TreeGrafter"/>
</dbReference>
<dbReference type="KEGG" id="osn:118764400"/>
<dbReference type="Gene3D" id="1.10.10.1450">
    <property type="match status" value="1"/>
</dbReference>
<feature type="domain" description="Mos1 transposase HTH" evidence="1">
    <location>
        <begin position="6"/>
        <end position="52"/>
    </location>
</feature>
<dbReference type="PANTHER" id="PTHR46060">
    <property type="entry name" value="MARINER MOS1 TRANSPOSASE-LIKE PROTEIN"/>
    <property type="match status" value="1"/>
</dbReference>
<dbReference type="GO" id="GO:0006303">
    <property type="term" value="P:double-strand break repair via nonhomologous end joining"/>
    <property type="evidence" value="ECO:0007669"/>
    <property type="project" value="TreeGrafter"/>
</dbReference>
<proteinExistence type="predicted"/>